<dbReference type="PANTHER" id="PTHR13847">
    <property type="entry name" value="SARCOSINE DEHYDROGENASE-RELATED"/>
    <property type="match status" value="1"/>
</dbReference>
<name>A0A2A5W7C8_9GAMM</name>
<gene>
    <name evidence="3" type="ORF">CNF02_12120</name>
</gene>
<organism evidence="3 4">
    <name type="scientific">OM182 bacterium MED-G28</name>
    <dbReference type="NCBI Taxonomy" id="1986256"/>
    <lineage>
        <taxon>Bacteria</taxon>
        <taxon>Pseudomonadati</taxon>
        <taxon>Pseudomonadota</taxon>
        <taxon>Gammaproteobacteria</taxon>
        <taxon>OMG group</taxon>
        <taxon>OM182 clade</taxon>
    </lineage>
</organism>
<dbReference type="AlphaFoldDB" id="A0A2A5W7C8"/>
<dbReference type="EMBL" id="NTJZ01000017">
    <property type="protein sequence ID" value="PDH32399.1"/>
    <property type="molecule type" value="Genomic_DNA"/>
</dbReference>
<proteinExistence type="predicted"/>
<dbReference type="GO" id="GO:0016491">
    <property type="term" value="F:oxidoreductase activity"/>
    <property type="evidence" value="ECO:0007669"/>
    <property type="project" value="UniProtKB-KW"/>
</dbReference>
<dbReference type="InterPro" id="IPR036188">
    <property type="entry name" value="FAD/NAD-bd_sf"/>
</dbReference>
<dbReference type="Gene3D" id="3.50.50.60">
    <property type="entry name" value="FAD/NAD(P)-binding domain"/>
    <property type="match status" value="1"/>
</dbReference>
<evidence type="ECO:0000259" key="2">
    <source>
        <dbReference type="Pfam" id="PF01266"/>
    </source>
</evidence>
<dbReference type="GO" id="GO:0005737">
    <property type="term" value="C:cytoplasm"/>
    <property type="evidence" value="ECO:0007669"/>
    <property type="project" value="TreeGrafter"/>
</dbReference>
<evidence type="ECO:0000256" key="1">
    <source>
        <dbReference type="ARBA" id="ARBA00023002"/>
    </source>
</evidence>
<comment type="caution">
    <text evidence="3">The sequence shown here is derived from an EMBL/GenBank/DDBJ whole genome shotgun (WGS) entry which is preliminary data.</text>
</comment>
<dbReference type="SUPFAM" id="SSF51905">
    <property type="entry name" value="FAD/NAD(P)-binding domain"/>
    <property type="match status" value="1"/>
</dbReference>
<dbReference type="SUPFAM" id="SSF54373">
    <property type="entry name" value="FAD-linked reductases, C-terminal domain"/>
    <property type="match status" value="1"/>
</dbReference>
<reference evidence="3 4" key="1">
    <citation type="submission" date="2017-08" db="EMBL/GenBank/DDBJ databases">
        <title>Fine stratification of microbial communities through a metagenomic profile of the photic zone.</title>
        <authorList>
            <person name="Haro-Moreno J.M."/>
            <person name="Lopez-Perez M."/>
            <person name="De La Torre J."/>
            <person name="Picazo A."/>
            <person name="Camacho A."/>
            <person name="Rodriguez-Valera F."/>
        </authorList>
    </citation>
    <scope>NUCLEOTIDE SEQUENCE [LARGE SCALE GENOMIC DNA]</scope>
    <source>
        <strain evidence="3">MED-G28</strain>
    </source>
</reference>
<dbReference type="Proteomes" id="UP000219329">
    <property type="component" value="Unassembled WGS sequence"/>
</dbReference>
<dbReference type="Gene3D" id="3.30.9.10">
    <property type="entry name" value="D-Amino Acid Oxidase, subunit A, domain 2"/>
    <property type="match status" value="1"/>
</dbReference>
<feature type="domain" description="FAD dependent oxidoreductase" evidence="2">
    <location>
        <begin position="39"/>
        <end position="409"/>
    </location>
</feature>
<keyword evidence="1" id="KW-0560">Oxidoreductase</keyword>
<sequence length="432" mass="46465">MTKNQIDKDRRRVLAGLGSIAATSMLPQKLSAQNNNDTDIVIIGGGIAGSSTAFHLAEQGHDVILIERGEIASEASGQNMGGLGGSGWGNNPDLLSYLTAGSVEIFKRIQIDMGYDIEFRLSGTLTAIHTDEQYEYYQDDVVSQRNNGYEIELLSAREARSIEPEANGELPGYIYRPQRGQADPVKTTRAFAHAAEVAGAIINTNQNVISITPMSGGGYVIRTESSEYRCQNVVLATGAWCGPVGEMVGIKIPIVPIRGQMWATEPLPTRVLHTIGSTISSYDWSRNNGSDEVTPPNLTHKNGRRMTRHLYGRQRKNGEIIFGGDRESLGYNTTPDPAGIAVNHRHAAEAIPLVANLPIGRSWAGLMPFSLDGSPIIGKIPIRDNLFIVSGLASSGFGRGPMAGKLAADYIHSGNIARVLAESDPARCVTEA</sequence>
<dbReference type="InterPro" id="IPR006076">
    <property type="entry name" value="FAD-dep_OxRdtase"/>
</dbReference>
<dbReference type="Pfam" id="PF01266">
    <property type="entry name" value="DAO"/>
    <property type="match status" value="1"/>
</dbReference>
<accession>A0A2A5W7C8</accession>
<evidence type="ECO:0000313" key="3">
    <source>
        <dbReference type="EMBL" id="PDH32399.1"/>
    </source>
</evidence>
<evidence type="ECO:0000313" key="4">
    <source>
        <dbReference type="Proteomes" id="UP000219329"/>
    </source>
</evidence>
<protein>
    <recommendedName>
        <fullName evidence="2">FAD dependent oxidoreductase domain-containing protein</fullName>
    </recommendedName>
</protein>